<feature type="non-terminal residue" evidence="3">
    <location>
        <position position="111"/>
    </location>
</feature>
<sequence>HIQTSFYTDKERPYGFQIEKNITGGVHHHMAHFKVDLDVGGTSNRFESLDFVLEQVKLTQDPSVTYHQTKFVSNLKRTETKSFIAYNFRTPKYLVVHNNNKRTKFGEIKAY</sequence>
<evidence type="ECO:0000313" key="4">
    <source>
        <dbReference type="Proteomes" id="UP001233172"/>
    </source>
</evidence>
<dbReference type="InterPro" id="IPR036460">
    <property type="entry name" value="Cu_amine_oxidase_C_sf"/>
</dbReference>
<comment type="PTM">
    <text evidence="1">Topaquinone (TPQ) is generated by copper-dependent autoxidation of a specific tyrosyl residue.</text>
</comment>
<reference evidence="3" key="1">
    <citation type="journal article" date="2023" name="PLoS Negl. Trop. Dis.">
        <title>A genome sequence for Biomphalaria pfeifferi, the major vector snail for the human-infecting parasite Schistosoma mansoni.</title>
        <authorList>
            <person name="Bu L."/>
            <person name="Lu L."/>
            <person name="Laidemitt M.R."/>
            <person name="Zhang S.M."/>
            <person name="Mutuku M."/>
            <person name="Mkoji G."/>
            <person name="Steinauer M."/>
            <person name="Loker E.S."/>
        </authorList>
    </citation>
    <scope>NUCLEOTIDE SEQUENCE</scope>
    <source>
        <strain evidence="3">KasaAsao</strain>
    </source>
</reference>
<dbReference type="GO" id="GO:0009308">
    <property type="term" value="P:amine metabolic process"/>
    <property type="evidence" value="ECO:0007669"/>
    <property type="project" value="UniProtKB-UniRule"/>
</dbReference>
<reference evidence="3" key="2">
    <citation type="submission" date="2023-04" db="EMBL/GenBank/DDBJ databases">
        <authorList>
            <person name="Bu L."/>
            <person name="Lu L."/>
            <person name="Laidemitt M.R."/>
            <person name="Zhang S.M."/>
            <person name="Mutuku M."/>
            <person name="Mkoji G."/>
            <person name="Steinauer M."/>
            <person name="Loker E.S."/>
        </authorList>
    </citation>
    <scope>NUCLEOTIDE SEQUENCE</scope>
    <source>
        <strain evidence="3">KasaAsao</strain>
        <tissue evidence="3">Whole Snail</tissue>
    </source>
</reference>
<dbReference type="GO" id="GO:0048038">
    <property type="term" value="F:quinone binding"/>
    <property type="evidence" value="ECO:0007669"/>
    <property type="project" value="InterPro"/>
</dbReference>
<gene>
    <name evidence="3" type="ORF">Bpfe_011194</name>
</gene>
<dbReference type="AlphaFoldDB" id="A0AAD8BRL8"/>
<keyword evidence="1" id="KW-0560">Oxidoreductase</keyword>
<keyword evidence="1" id="KW-0479">Metal-binding</keyword>
<feature type="non-terminal residue" evidence="3">
    <location>
        <position position="1"/>
    </location>
</feature>
<dbReference type="GO" id="GO:0005507">
    <property type="term" value="F:copper ion binding"/>
    <property type="evidence" value="ECO:0007669"/>
    <property type="project" value="InterPro"/>
</dbReference>
<organism evidence="3 4">
    <name type="scientific">Biomphalaria pfeifferi</name>
    <name type="common">Bloodfluke planorb</name>
    <name type="synonym">Freshwater snail</name>
    <dbReference type="NCBI Taxonomy" id="112525"/>
    <lineage>
        <taxon>Eukaryota</taxon>
        <taxon>Metazoa</taxon>
        <taxon>Spiralia</taxon>
        <taxon>Lophotrochozoa</taxon>
        <taxon>Mollusca</taxon>
        <taxon>Gastropoda</taxon>
        <taxon>Heterobranchia</taxon>
        <taxon>Euthyneura</taxon>
        <taxon>Panpulmonata</taxon>
        <taxon>Hygrophila</taxon>
        <taxon>Lymnaeoidea</taxon>
        <taxon>Planorbidae</taxon>
        <taxon>Biomphalaria</taxon>
    </lineage>
</organism>
<dbReference type="PANTHER" id="PTHR10638">
    <property type="entry name" value="COPPER AMINE OXIDASE"/>
    <property type="match status" value="1"/>
</dbReference>
<dbReference type="Pfam" id="PF01179">
    <property type="entry name" value="Cu_amine_oxid"/>
    <property type="match status" value="1"/>
</dbReference>
<name>A0AAD8BRL8_BIOPF</name>
<evidence type="ECO:0000313" key="3">
    <source>
        <dbReference type="EMBL" id="KAK0059425.1"/>
    </source>
</evidence>
<keyword evidence="1" id="KW-0801">TPQ</keyword>
<dbReference type="GO" id="GO:0008131">
    <property type="term" value="F:primary methylamine oxidase activity"/>
    <property type="evidence" value="ECO:0007669"/>
    <property type="project" value="InterPro"/>
</dbReference>
<dbReference type="SUPFAM" id="SSF49998">
    <property type="entry name" value="Amine oxidase catalytic domain"/>
    <property type="match status" value="1"/>
</dbReference>
<evidence type="ECO:0000256" key="1">
    <source>
        <dbReference type="RuleBase" id="RU000672"/>
    </source>
</evidence>
<feature type="domain" description="Copper amine oxidase catalytic" evidence="2">
    <location>
        <begin position="2"/>
        <end position="111"/>
    </location>
</feature>
<dbReference type="Proteomes" id="UP001233172">
    <property type="component" value="Unassembled WGS sequence"/>
</dbReference>
<dbReference type="InterPro" id="IPR015798">
    <property type="entry name" value="Cu_amine_oxidase_C"/>
</dbReference>
<dbReference type="InterPro" id="IPR000269">
    <property type="entry name" value="Cu_amine_oxidase"/>
</dbReference>
<accession>A0AAD8BRL8</accession>
<dbReference type="EC" id="1.4.3.-" evidence="1"/>
<comment type="similarity">
    <text evidence="1">Belongs to the copper/topaquinone oxidase family.</text>
</comment>
<comment type="caution">
    <text evidence="3">The sequence shown here is derived from an EMBL/GenBank/DDBJ whole genome shotgun (WGS) entry which is preliminary data.</text>
</comment>
<protein>
    <recommendedName>
        <fullName evidence="1">Amine oxidase</fullName>
        <ecNumber evidence="1">1.4.3.-</ecNumber>
    </recommendedName>
</protein>
<proteinExistence type="inferred from homology"/>
<dbReference type="Gene3D" id="2.70.98.20">
    <property type="entry name" value="Copper amine oxidase, catalytic domain"/>
    <property type="match status" value="1"/>
</dbReference>
<dbReference type="GO" id="GO:0005886">
    <property type="term" value="C:plasma membrane"/>
    <property type="evidence" value="ECO:0007669"/>
    <property type="project" value="TreeGrafter"/>
</dbReference>
<comment type="cofactor">
    <cofactor evidence="1">
        <name>Cu cation</name>
        <dbReference type="ChEBI" id="CHEBI:23378"/>
    </cofactor>
    <text evidence="1">Contains 1 topaquinone per subunit.</text>
</comment>
<dbReference type="PANTHER" id="PTHR10638:SF20">
    <property type="entry name" value="AMINE OXIDASE"/>
    <property type="match status" value="1"/>
</dbReference>
<dbReference type="EMBL" id="JASAOG010000042">
    <property type="protein sequence ID" value="KAK0059425.1"/>
    <property type="molecule type" value="Genomic_DNA"/>
</dbReference>
<evidence type="ECO:0000259" key="2">
    <source>
        <dbReference type="Pfam" id="PF01179"/>
    </source>
</evidence>
<keyword evidence="4" id="KW-1185">Reference proteome</keyword>
<keyword evidence="1" id="KW-0186">Copper</keyword>